<proteinExistence type="predicted"/>
<feature type="compositionally biased region" description="Acidic residues" evidence="1">
    <location>
        <begin position="748"/>
        <end position="760"/>
    </location>
</feature>
<protein>
    <recommendedName>
        <fullName evidence="4">DUF4371 domain-containing protein</fullName>
    </recommendedName>
</protein>
<accession>A0A835SB64</accession>
<feature type="compositionally biased region" description="Low complexity" evidence="1">
    <location>
        <begin position="731"/>
        <end position="744"/>
    </location>
</feature>
<dbReference type="SUPFAM" id="SSF53098">
    <property type="entry name" value="Ribonuclease H-like"/>
    <property type="match status" value="1"/>
</dbReference>
<dbReference type="InterPro" id="IPR012337">
    <property type="entry name" value="RNaseH-like_sf"/>
</dbReference>
<dbReference type="OrthoDB" id="552018at2759"/>
<name>A0A835SB64_9CHLO</name>
<evidence type="ECO:0000256" key="1">
    <source>
        <dbReference type="SAM" id="MobiDB-lite"/>
    </source>
</evidence>
<gene>
    <name evidence="2" type="ORF">HYH02_015284</name>
</gene>
<reference evidence="2" key="1">
    <citation type="journal article" date="2020" name="bioRxiv">
        <title>Comparative genomics of Chlamydomonas.</title>
        <authorList>
            <person name="Craig R.J."/>
            <person name="Hasan A.R."/>
            <person name="Ness R.W."/>
            <person name="Keightley P.D."/>
        </authorList>
    </citation>
    <scope>NUCLEOTIDE SEQUENCE</scope>
    <source>
        <strain evidence="2">CCAP 11/173</strain>
    </source>
</reference>
<evidence type="ECO:0008006" key="4">
    <source>
        <dbReference type="Google" id="ProtNLM"/>
    </source>
</evidence>
<feature type="region of interest" description="Disordered" evidence="1">
    <location>
        <begin position="728"/>
        <end position="762"/>
    </location>
</feature>
<keyword evidence="3" id="KW-1185">Reference proteome</keyword>
<dbReference type="Proteomes" id="UP000613740">
    <property type="component" value="Unassembled WGS sequence"/>
</dbReference>
<organism evidence="2 3">
    <name type="scientific">Chlamydomonas schloesseri</name>
    <dbReference type="NCBI Taxonomy" id="2026947"/>
    <lineage>
        <taxon>Eukaryota</taxon>
        <taxon>Viridiplantae</taxon>
        <taxon>Chlorophyta</taxon>
        <taxon>core chlorophytes</taxon>
        <taxon>Chlorophyceae</taxon>
        <taxon>CS clade</taxon>
        <taxon>Chlamydomonadales</taxon>
        <taxon>Chlamydomonadaceae</taxon>
        <taxon>Chlamydomonas</taxon>
    </lineage>
</organism>
<dbReference type="AlphaFoldDB" id="A0A835SB64"/>
<dbReference type="PANTHER" id="PTHR46880:SF5">
    <property type="entry name" value="DUF4371 DOMAIN-CONTAINING PROTEIN"/>
    <property type="match status" value="1"/>
</dbReference>
<sequence length="781" mass="81351">MHKPRLDAEQTAKQLEKLQQLREVLHLLMLGRPMTDFRRSRIKHRLMETPHRGEKSTHWSLVWSFAEALDGCVKEEIKAVLRRARFISVSLDEATACDNTAWLSVHVYVLEDFERKVIFLNLEKVVGDADALGLKLLLLDALKFVGGLEEEDLARKLVNISTDGASVMRGQHSGLAVRMAEVAPFLLSLHCFAHRTDLAVGVLDNFRSVQSADALVHGVYNYFARSTARMRVMADLAKALRRRFRKMLKDVETRWISMSKPLDRTLSEHDLLLDFFWEEFQAGGDGAPTADGIYRALTDAETYMALCGLVPGLRLMQALIKQCQQRYVFVGTLSMALAELRRMLRDMYVEGPDCYDPSTFPAFSSLKHTGFGSRWSSISGRGLGMPGARAAAAAAAEVAAAAAAAAAAARANRGSGHTAAATAAAGRLAGPLLKDRAGASAVPAAAAGAGPSNTPATATASAGGAAGATARAAAAGGAAGATARAAAAGGAAGATARAAAAGGAAGATARAAAAGGAAGATARAAAAGGAAGATARAAAAGGAGPSNTAGGATVGRVAEALLKLRAATAARRAAVAQEKEATTAPAGGTQPHVFRAYERTGRAGKPARVDLQPGMLPVLAARVEADLTGAFSSLLDELHERFPSEEQMDAFAIVYSEYYGSDFSEADFNKRLDTVIATYGVPRVTESGVEVAALLNAARLRDQKASFIKAMRQASNKIWQEQRKAELKGVAGSSSSEDTSTSGADGEGTADEGSTGDEQDVWGVLAARSKSTLLAGTSSPP</sequence>
<dbReference type="EMBL" id="JAEHOD010000138">
    <property type="protein sequence ID" value="KAG2423744.1"/>
    <property type="molecule type" value="Genomic_DNA"/>
</dbReference>
<dbReference type="PANTHER" id="PTHR46880">
    <property type="entry name" value="RAS-ASSOCIATING DOMAIN-CONTAINING PROTEIN"/>
    <property type="match status" value="1"/>
</dbReference>
<comment type="caution">
    <text evidence="2">The sequence shown here is derived from an EMBL/GenBank/DDBJ whole genome shotgun (WGS) entry which is preliminary data.</text>
</comment>
<evidence type="ECO:0000313" key="2">
    <source>
        <dbReference type="EMBL" id="KAG2423744.1"/>
    </source>
</evidence>
<evidence type="ECO:0000313" key="3">
    <source>
        <dbReference type="Proteomes" id="UP000613740"/>
    </source>
</evidence>